<dbReference type="Proteomes" id="UP000677913">
    <property type="component" value="Unassembled WGS sequence"/>
</dbReference>
<feature type="domain" description="Histidine kinase" evidence="22">
    <location>
        <begin position="324"/>
        <end position="510"/>
    </location>
</feature>
<keyword evidence="18" id="KW-0411">Iron-sulfur</keyword>
<evidence type="ECO:0000256" key="14">
    <source>
        <dbReference type="ARBA" id="ARBA00022777"/>
    </source>
</evidence>
<dbReference type="GO" id="GO:0046983">
    <property type="term" value="F:protein dimerization activity"/>
    <property type="evidence" value="ECO:0007669"/>
    <property type="project" value="InterPro"/>
</dbReference>
<evidence type="ECO:0000256" key="18">
    <source>
        <dbReference type="ARBA" id="ARBA00023014"/>
    </source>
</evidence>
<dbReference type="PRINTS" id="PR00344">
    <property type="entry name" value="BCTRLSENSOR"/>
</dbReference>
<keyword evidence="15" id="KW-1133">Transmembrane helix</keyword>
<evidence type="ECO:0000256" key="17">
    <source>
        <dbReference type="ARBA" id="ARBA00023012"/>
    </source>
</evidence>
<dbReference type="InterPro" id="IPR005467">
    <property type="entry name" value="His_kinase_dom"/>
</dbReference>
<dbReference type="SMART" id="SM00304">
    <property type="entry name" value="HAMP"/>
    <property type="match status" value="1"/>
</dbReference>
<dbReference type="GO" id="GO:0051539">
    <property type="term" value="F:4 iron, 4 sulfur cluster binding"/>
    <property type="evidence" value="ECO:0007669"/>
    <property type="project" value="UniProtKB-KW"/>
</dbReference>
<evidence type="ECO:0000256" key="13">
    <source>
        <dbReference type="ARBA" id="ARBA00022723"/>
    </source>
</evidence>
<evidence type="ECO:0000256" key="20">
    <source>
        <dbReference type="ARBA" id="ARBA00024827"/>
    </source>
</evidence>
<reference evidence="24" key="1">
    <citation type="submission" date="2021-04" db="EMBL/GenBank/DDBJ databases">
        <title>Genome based classification of Actinospica acidithermotolerans sp. nov., an actinobacterium isolated from an Indonesian hot spring.</title>
        <authorList>
            <person name="Kusuma A.B."/>
            <person name="Putra K.E."/>
            <person name="Nafisah S."/>
            <person name="Loh J."/>
            <person name="Nouioui I."/>
            <person name="Goodfellow M."/>
        </authorList>
    </citation>
    <scope>NUCLEOTIDE SEQUENCE</scope>
    <source>
        <strain evidence="24">DSM 45618</strain>
    </source>
</reference>
<protein>
    <recommendedName>
        <fullName evidence="6">Oxygen sensor histidine kinase NreB</fullName>
        <ecNumber evidence="5">2.7.13.3</ecNumber>
    </recommendedName>
    <alternativeName>
        <fullName evidence="21">Nitrogen regulation protein B</fullName>
    </alternativeName>
</protein>
<evidence type="ECO:0000256" key="7">
    <source>
        <dbReference type="ARBA" id="ARBA00022475"/>
    </source>
</evidence>
<dbReference type="PROSITE" id="PS50109">
    <property type="entry name" value="HIS_KIN"/>
    <property type="match status" value="1"/>
</dbReference>
<dbReference type="InterPro" id="IPR003660">
    <property type="entry name" value="HAMP_dom"/>
</dbReference>
<sequence length="510" mass="53566">MLDRMRSRAWGLSSRLVASYILVTLAVVVLVEALVLGFQVPQLVNGVQVQTQLQAQVDATAQSYGQQLFERYPGGVPAGTVLGDRGQPTLPGQARPAPDGSLLLVPAITGPIHSDQAITAVVVVAADGTVVASSAPYRYPPGVAAATELPAPAAQAITGGRIKAGDMSTPYGSVLWTIWSAGRAGTGRPSASAPGLAASVYLQAPWSAPRFINPIRAWSELGQHGETSAALLSAPSALLIVTVPVGVLFGRLATRRLVRRVRRLERATLAVTDGDYTVALPASGRDEIGRLEANFTTMARQLGSALAAERQRATRDARDAERARIAREIHDAISQHLFGVRMIAAGMRRADPGNQEAQALERISEEALHDMQALLIELRSASLDGAGLAPALRQICAAYHHRLGVSVNASLEDVTVPAPVEHALLRIAQEACVNAVRHGKARHLTVSLARQDGHVELAVRDTGTGFEPTAPHAGSGLAHIRDRAGELGGTVDIDSAPGRGAALTVRVPVP</sequence>
<dbReference type="EC" id="2.7.13.3" evidence="5"/>
<feature type="domain" description="HAMP" evidence="23">
    <location>
        <begin position="255"/>
        <end position="307"/>
    </location>
</feature>
<evidence type="ECO:0000256" key="19">
    <source>
        <dbReference type="ARBA" id="ARBA00023136"/>
    </source>
</evidence>
<dbReference type="AlphaFoldDB" id="A0A8J7WL18"/>
<evidence type="ECO:0000256" key="11">
    <source>
        <dbReference type="ARBA" id="ARBA00022679"/>
    </source>
</evidence>
<evidence type="ECO:0000256" key="3">
    <source>
        <dbReference type="ARBA" id="ARBA00004496"/>
    </source>
</evidence>
<dbReference type="SUPFAM" id="SSF158472">
    <property type="entry name" value="HAMP domain-like"/>
    <property type="match status" value="1"/>
</dbReference>
<dbReference type="EMBL" id="JAGSXH010000007">
    <property type="protein sequence ID" value="MBS2962067.1"/>
    <property type="molecule type" value="Genomic_DNA"/>
</dbReference>
<dbReference type="CDD" id="cd06225">
    <property type="entry name" value="HAMP"/>
    <property type="match status" value="1"/>
</dbReference>
<evidence type="ECO:0000256" key="12">
    <source>
        <dbReference type="ARBA" id="ARBA00022692"/>
    </source>
</evidence>
<evidence type="ECO:0000256" key="10">
    <source>
        <dbReference type="ARBA" id="ARBA00022553"/>
    </source>
</evidence>
<dbReference type="PANTHER" id="PTHR24421">
    <property type="entry name" value="NITRATE/NITRITE SENSOR PROTEIN NARX-RELATED"/>
    <property type="match status" value="1"/>
</dbReference>
<evidence type="ECO:0000256" key="2">
    <source>
        <dbReference type="ARBA" id="ARBA00001966"/>
    </source>
</evidence>
<keyword evidence="17" id="KW-0902">Two-component regulatory system</keyword>
<dbReference type="PROSITE" id="PS50885">
    <property type="entry name" value="HAMP"/>
    <property type="match status" value="1"/>
</dbReference>
<comment type="catalytic activity">
    <reaction evidence="1">
        <text>ATP + protein L-histidine = ADP + protein N-phospho-L-histidine.</text>
        <dbReference type="EC" id="2.7.13.3"/>
    </reaction>
</comment>
<dbReference type="InterPro" id="IPR004358">
    <property type="entry name" value="Sig_transdc_His_kin-like_C"/>
</dbReference>
<keyword evidence="14" id="KW-0418">Kinase</keyword>
<comment type="caution">
    <text evidence="24">The sequence shown here is derived from an EMBL/GenBank/DDBJ whole genome shotgun (WGS) entry which is preliminary data.</text>
</comment>
<accession>A0A8J7WL18</accession>
<keyword evidence="9" id="KW-0963">Cytoplasm</keyword>
<name>A0A8J7WL18_9ACTN</name>
<proteinExistence type="predicted"/>
<keyword evidence="25" id="KW-1185">Reference proteome</keyword>
<keyword evidence="13" id="KW-0479">Metal-binding</keyword>
<evidence type="ECO:0000313" key="24">
    <source>
        <dbReference type="EMBL" id="MBS2962067.1"/>
    </source>
</evidence>
<dbReference type="InterPro" id="IPR036890">
    <property type="entry name" value="HATPase_C_sf"/>
</dbReference>
<dbReference type="PANTHER" id="PTHR24421:SF37">
    <property type="entry name" value="SENSOR HISTIDINE KINASE NARS"/>
    <property type="match status" value="1"/>
</dbReference>
<evidence type="ECO:0000256" key="9">
    <source>
        <dbReference type="ARBA" id="ARBA00022490"/>
    </source>
</evidence>
<dbReference type="Gene3D" id="6.10.340.10">
    <property type="match status" value="1"/>
</dbReference>
<evidence type="ECO:0000256" key="5">
    <source>
        <dbReference type="ARBA" id="ARBA00012438"/>
    </source>
</evidence>
<keyword evidence="19" id="KW-0472">Membrane</keyword>
<evidence type="ECO:0000256" key="15">
    <source>
        <dbReference type="ARBA" id="ARBA00022989"/>
    </source>
</evidence>
<evidence type="ECO:0000259" key="22">
    <source>
        <dbReference type="PROSITE" id="PS50109"/>
    </source>
</evidence>
<evidence type="ECO:0000256" key="4">
    <source>
        <dbReference type="ARBA" id="ARBA00004651"/>
    </source>
</evidence>
<dbReference type="InterPro" id="IPR011712">
    <property type="entry name" value="Sig_transdc_His_kin_sub3_dim/P"/>
</dbReference>
<evidence type="ECO:0000256" key="6">
    <source>
        <dbReference type="ARBA" id="ARBA00017322"/>
    </source>
</evidence>
<evidence type="ECO:0000256" key="21">
    <source>
        <dbReference type="ARBA" id="ARBA00030800"/>
    </source>
</evidence>
<dbReference type="InterPro" id="IPR003594">
    <property type="entry name" value="HATPase_dom"/>
</dbReference>
<keyword evidence="10" id="KW-0597">Phosphoprotein</keyword>
<evidence type="ECO:0000256" key="16">
    <source>
        <dbReference type="ARBA" id="ARBA00023004"/>
    </source>
</evidence>
<comment type="cofactor">
    <cofactor evidence="2">
        <name>[4Fe-4S] cluster</name>
        <dbReference type="ChEBI" id="CHEBI:49883"/>
    </cofactor>
</comment>
<comment type="subcellular location">
    <subcellularLocation>
        <location evidence="4">Cell membrane</location>
        <topology evidence="4">Multi-pass membrane protein</topology>
    </subcellularLocation>
    <subcellularLocation>
        <location evidence="3">Cytoplasm</location>
    </subcellularLocation>
</comment>
<dbReference type="SUPFAM" id="SSF55874">
    <property type="entry name" value="ATPase domain of HSP90 chaperone/DNA topoisomerase II/histidine kinase"/>
    <property type="match status" value="1"/>
</dbReference>
<dbReference type="Gene3D" id="3.30.565.10">
    <property type="entry name" value="Histidine kinase-like ATPase, C-terminal domain"/>
    <property type="match status" value="1"/>
</dbReference>
<gene>
    <name evidence="24" type="ORF">KGA66_03335</name>
</gene>
<dbReference type="Pfam" id="PF00672">
    <property type="entry name" value="HAMP"/>
    <property type="match status" value="1"/>
</dbReference>
<keyword evidence="8" id="KW-0004">4Fe-4S</keyword>
<dbReference type="CDD" id="cd16917">
    <property type="entry name" value="HATPase_UhpB-NarQ-NarX-like"/>
    <property type="match status" value="1"/>
</dbReference>
<keyword evidence="12" id="KW-0812">Transmembrane</keyword>
<keyword evidence="7" id="KW-1003">Cell membrane</keyword>
<comment type="function">
    <text evidence="20">Member of the two-component regulatory system NreB/NreC involved in the control of dissimilatory nitrate/nitrite reduction in response to oxygen. NreB functions as a direct oxygen sensor histidine kinase which is autophosphorylated, in the absence of oxygen, probably at the conserved histidine residue, and transfers its phosphate group probably to a conserved aspartate residue of NreC. NreB/NreC activates the expression of the nitrate (narGHJI) and nitrite (nir) reductase operons, as well as the putative nitrate transporter gene narT.</text>
</comment>
<evidence type="ECO:0000313" key="25">
    <source>
        <dbReference type="Proteomes" id="UP000677913"/>
    </source>
</evidence>
<dbReference type="Pfam" id="PF07730">
    <property type="entry name" value="HisKA_3"/>
    <property type="match status" value="1"/>
</dbReference>
<dbReference type="Gene3D" id="1.20.5.1930">
    <property type="match status" value="1"/>
</dbReference>
<dbReference type="GO" id="GO:0046872">
    <property type="term" value="F:metal ion binding"/>
    <property type="evidence" value="ECO:0007669"/>
    <property type="project" value="UniProtKB-KW"/>
</dbReference>
<dbReference type="RefSeq" id="WP_211464345.1">
    <property type="nucleotide sequence ID" value="NZ_JAGSXH010000007.1"/>
</dbReference>
<keyword evidence="16" id="KW-0408">Iron</keyword>
<evidence type="ECO:0000256" key="1">
    <source>
        <dbReference type="ARBA" id="ARBA00000085"/>
    </source>
</evidence>
<evidence type="ECO:0000259" key="23">
    <source>
        <dbReference type="PROSITE" id="PS50885"/>
    </source>
</evidence>
<organism evidence="24 25">
    <name type="scientific">Actinocrinis puniceicyclus</name>
    <dbReference type="NCBI Taxonomy" id="977794"/>
    <lineage>
        <taxon>Bacteria</taxon>
        <taxon>Bacillati</taxon>
        <taxon>Actinomycetota</taxon>
        <taxon>Actinomycetes</taxon>
        <taxon>Catenulisporales</taxon>
        <taxon>Actinospicaceae</taxon>
        <taxon>Actinocrinis</taxon>
    </lineage>
</organism>
<evidence type="ECO:0000256" key="8">
    <source>
        <dbReference type="ARBA" id="ARBA00022485"/>
    </source>
</evidence>
<keyword evidence="11" id="KW-0808">Transferase</keyword>
<dbReference type="GO" id="GO:0005886">
    <property type="term" value="C:plasma membrane"/>
    <property type="evidence" value="ECO:0007669"/>
    <property type="project" value="UniProtKB-SubCell"/>
</dbReference>
<dbReference type="Pfam" id="PF02518">
    <property type="entry name" value="HATPase_c"/>
    <property type="match status" value="1"/>
</dbReference>
<dbReference type="InterPro" id="IPR050482">
    <property type="entry name" value="Sensor_HK_TwoCompSys"/>
</dbReference>
<dbReference type="GO" id="GO:0000155">
    <property type="term" value="F:phosphorelay sensor kinase activity"/>
    <property type="evidence" value="ECO:0007669"/>
    <property type="project" value="InterPro"/>
</dbReference>
<dbReference type="GO" id="GO:0005737">
    <property type="term" value="C:cytoplasm"/>
    <property type="evidence" value="ECO:0007669"/>
    <property type="project" value="UniProtKB-SubCell"/>
</dbReference>